<dbReference type="EMBL" id="BCNV01000006">
    <property type="protein sequence ID" value="GAS84918.1"/>
    <property type="molecule type" value="Genomic_DNA"/>
</dbReference>
<keyword evidence="1" id="KW-0812">Transmembrane</keyword>
<evidence type="ECO:0000313" key="3">
    <source>
        <dbReference type="Proteomes" id="UP000069697"/>
    </source>
</evidence>
<feature type="transmembrane region" description="Helical" evidence="1">
    <location>
        <begin position="12"/>
        <end position="30"/>
    </location>
</feature>
<feature type="transmembrane region" description="Helical" evidence="1">
    <location>
        <begin position="36"/>
        <end position="55"/>
    </location>
</feature>
<dbReference type="Proteomes" id="UP000069697">
    <property type="component" value="Unassembled WGS sequence"/>
</dbReference>
<keyword evidence="1" id="KW-1133">Transmembrane helix</keyword>
<accession>A0A124DYP8</accession>
<protein>
    <submittedName>
        <fullName evidence="2">Uncharacterized protein</fullName>
    </submittedName>
</protein>
<organism evidence="2 3">
    <name type="scientific">Paenibacillus amylolyticus</name>
    <dbReference type="NCBI Taxonomy" id="1451"/>
    <lineage>
        <taxon>Bacteria</taxon>
        <taxon>Bacillati</taxon>
        <taxon>Bacillota</taxon>
        <taxon>Bacilli</taxon>
        <taxon>Bacillales</taxon>
        <taxon>Paenibacillaceae</taxon>
        <taxon>Paenibacillus</taxon>
    </lineage>
</organism>
<evidence type="ECO:0000256" key="1">
    <source>
        <dbReference type="SAM" id="Phobius"/>
    </source>
</evidence>
<gene>
    <name evidence="2" type="ORF">PAHA3_5039</name>
</gene>
<evidence type="ECO:0000313" key="2">
    <source>
        <dbReference type="EMBL" id="GAS84918.1"/>
    </source>
</evidence>
<name>A0A124DYP8_PAEAM</name>
<reference evidence="3" key="2">
    <citation type="submission" date="2016-01" db="EMBL/GenBank/DDBJ databases">
        <title>Draft Genome Sequence of Paenibacillus amylolyticus Heshi-A3 that Was Isolated from Fermented Rice Bran with Aging Salted Mackerel, Which Was Named Heshiko as Traditional Fermented Seafood in Japan.</title>
        <authorList>
            <person name="Akuzawa S."/>
            <person name="Nakagawa J."/>
            <person name="Kanekatsu T."/>
            <person name="Kubota E."/>
            <person name="Ohtake R."/>
            <person name="Suzuki T."/>
            <person name="Kanesaki Y."/>
        </authorList>
    </citation>
    <scope>NUCLEOTIDE SEQUENCE [LARGE SCALE GENOMIC DNA]</scope>
    <source>
        <strain evidence="3">Heshi-A3</strain>
    </source>
</reference>
<dbReference type="AlphaFoldDB" id="A0A124DYP8"/>
<proteinExistence type="predicted"/>
<keyword evidence="1" id="KW-0472">Membrane</keyword>
<comment type="caution">
    <text evidence="2">The sequence shown here is derived from an EMBL/GenBank/DDBJ whole genome shotgun (WGS) entry which is preliminary data.</text>
</comment>
<sequence>MSIPTYRKIMFYMDIILVPFIVIFFSIAAHTTGNKIYYLYFGVAVAAIFRSISYLRKERANKSS</sequence>
<reference evidence="2 3" key="1">
    <citation type="journal article" date="2016" name="Genome Announc.">
        <title>Draft Genome Sequence of Paenibacillus amylolyticus Heshi-A3, Isolated from Fermented Rice Bran in a Japanese Fermented Seafood Dish.</title>
        <authorList>
            <person name="Akuzawa S."/>
            <person name="Nagaoka J."/>
            <person name="Kanekatsu M."/>
            <person name="Kubota E."/>
            <person name="Ohtake R."/>
            <person name="Suzuki T."/>
            <person name="Kanesaki Y."/>
        </authorList>
    </citation>
    <scope>NUCLEOTIDE SEQUENCE [LARGE SCALE GENOMIC DNA]</scope>
    <source>
        <strain evidence="2 3">Heshi-A3</strain>
    </source>
</reference>